<dbReference type="EMBL" id="BAAAQY010000008">
    <property type="protein sequence ID" value="GAA2239979.1"/>
    <property type="molecule type" value="Genomic_DNA"/>
</dbReference>
<dbReference type="Pfam" id="PF13673">
    <property type="entry name" value="Acetyltransf_10"/>
    <property type="match status" value="1"/>
</dbReference>
<keyword evidence="3" id="KW-1185">Reference proteome</keyword>
<comment type="caution">
    <text evidence="2">The sequence shown here is derived from an EMBL/GenBank/DDBJ whole genome shotgun (WGS) entry which is preliminary data.</text>
</comment>
<name>A0ABN3DTD7_9MICO</name>
<accession>A0ABN3DTD7</accession>
<evidence type="ECO:0000259" key="1">
    <source>
        <dbReference type="PROSITE" id="PS51186"/>
    </source>
</evidence>
<dbReference type="Gene3D" id="3.40.630.30">
    <property type="match status" value="1"/>
</dbReference>
<protein>
    <submittedName>
        <fullName evidence="2">GNAT family N-acetyltransferase</fullName>
    </submittedName>
</protein>
<organism evidence="2 3">
    <name type="scientific">Herbiconiux moechotypicola</name>
    <dbReference type="NCBI Taxonomy" id="637393"/>
    <lineage>
        <taxon>Bacteria</taxon>
        <taxon>Bacillati</taxon>
        <taxon>Actinomycetota</taxon>
        <taxon>Actinomycetes</taxon>
        <taxon>Micrococcales</taxon>
        <taxon>Microbacteriaceae</taxon>
        <taxon>Herbiconiux</taxon>
    </lineage>
</organism>
<reference evidence="2 3" key="1">
    <citation type="journal article" date="2019" name="Int. J. Syst. Evol. Microbiol.">
        <title>The Global Catalogue of Microorganisms (GCM) 10K type strain sequencing project: providing services to taxonomists for standard genome sequencing and annotation.</title>
        <authorList>
            <consortium name="The Broad Institute Genomics Platform"/>
            <consortium name="The Broad Institute Genome Sequencing Center for Infectious Disease"/>
            <person name="Wu L."/>
            <person name="Ma J."/>
        </authorList>
    </citation>
    <scope>NUCLEOTIDE SEQUENCE [LARGE SCALE GENOMIC DNA]</scope>
    <source>
        <strain evidence="2 3">JCM 16117</strain>
    </source>
</reference>
<dbReference type="InterPro" id="IPR016181">
    <property type="entry name" value="Acyl_CoA_acyltransferase"/>
</dbReference>
<dbReference type="SUPFAM" id="SSF55729">
    <property type="entry name" value="Acyl-CoA N-acyltransferases (Nat)"/>
    <property type="match status" value="1"/>
</dbReference>
<dbReference type="CDD" id="cd04301">
    <property type="entry name" value="NAT_SF"/>
    <property type="match status" value="1"/>
</dbReference>
<evidence type="ECO:0000313" key="3">
    <source>
        <dbReference type="Proteomes" id="UP001500929"/>
    </source>
</evidence>
<dbReference type="RefSeq" id="WP_259480132.1">
    <property type="nucleotide sequence ID" value="NZ_BAAAQY010000008.1"/>
</dbReference>
<dbReference type="InterPro" id="IPR000182">
    <property type="entry name" value="GNAT_dom"/>
</dbReference>
<gene>
    <name evidence="2" type="ORF">GCM10009851_26720</name>
</gene>
<dbReference type="PROSITE" id="PS51186">
    <property type="entry name" value="GNAT"/>
    <property type="match status" value="1"/>
</dbReference>
<proteinExistence type="predicted"/>
<dbReference type="Proteomes" id="UP001500929">
    <property type="component" value="Unassembled WGS sequence"/>
</dbReference>
<sequence length="163" mass="18296">MTDPQLHRAPWAELTTTELYGILKLRTDVFFVEQKVDESELDWRDAEPGTTHYWFEADGEVVACLRVLTDAQPAHRDARLLIGRVVTHPDHRGRGLAVRLLEAAIGEFGREAMVLHAQSYVVPLYARVGFEAFGEEYEEAGIVHRSMYRPGGASLGGYRGALE</sequence>
<evidence type="ECO:0000313" key="2">
    <source>
        <dbReference type="EMBL" id="GAA2239979.1"/>
    </source>
</evidence>
<feature type="domain" description="N-acetyltransferase" evidence="1">
    <location>
        <begin position="9"/>
        <end position="152"/>
    </location>
</feature>